<evidence type="ECO:0000256" key="1">
    <source>
        <dbReference type="SAM" id="MobiDB-lite"/>
    </source>
</evidence>
<dbReference type="Proteomes" id="UP001521785">
    <property type="component" value="Unassembled WGS sequence"/>
</dbReference>
<organism evidence="2 3">
    <name type="scientific">Paraconiothyrium brasiliense</name>
    <dbReference type="NCBI Taxonomy" id="300254"/>
    <lineage>
        <taxon>Eukaryota</taxon>
        <taxon>Fungi</taxon>
        <taxon>Dikarya</taxon>
        <taxon>Ascomycota</taxon>
        <taxon>Pezizomycotina</taxon>
        <taxon>Dothideomycetes</taxon>
        <taxon>Pleosporomycetidae</taxon>
        <taxon>Pleosporales</taxon>
        <taxon>Massarineae</taxon>
        <taxon>Didymosphaeriaceae</taxon>
        <taxon>Paraconiothyrium</taxon>
    </lineage>
</organism>
<feature type="region of interest" description="Disordered" evidence="1">
    <location>
        <begin position="386"/>
        <end position="449"/>
    </location>
</feature>
<reference evidence="2 3" key="1">
    <citation type="submission" date="2024-02" db="EMBL/GenBank/DDBJ databases">
        <title>De novo assembly and annotation of 12 fungi associated with fruit tree decline syndrome in Ontario, Canada.</title>
        <authorList>
            <person name="Sulman M."/>
            <person name="Ellouze W."/>
            <person name="Ilyukhin E."/>
        </authorList>
    </citation>
    <scope>NUCLEOTIDE SEQUENCE [LARGE SCALE GENOMIC DNA]</scope>
    <source>
        <strain evidence="2 3">M42-189</strain>
    </source>
</reference>
<comment type="caution">
    <text evidence="2">The sequence shown here is derived from an EMBL/GenBank/DDBJ whole genome shotgun (WGS) entry which is preliminary data.</text>
</comment>
<feature type="compositionally biased region" description="Acidic residues" evidence="1">
    <location>
        <begin position="423"/>
        <end position="438"/>
    </location>
</feature>
<dbReference type="EMBL" id="JAKJXO020000004">
    <property type="protein sequence ID" value="KAL1606270.1"/>
    <property type="molecule type" value="Genomic_DNA"/>
</dbReference>
<gene>
    <name evidence="2" type="primary">RSB1</name>
    <name evidence="2" type="ORF">SLS60_003672</name>
</gene>
<accession>A0ABR3RPC4</accession>
<protein>
    <submittedName>
        <fullName evidence="2">Phospholipid-translocating ATPase rsb1</fullName>
    </submittedName>
</protein>
<evidence type="ECO:0000313" key="2">
    <source>
        <dbReference type="EMBL" id="KAL1606270.1"/>
    </source>
</evidence>
<keyword evidence="3" id="KW-1185">Reference proteome</keyword>
<proteinExistence type="predicted"/>
<feature type="compositionally biased region" description="Basic and acidic residues" evidence="1">
    <location>
        <begin position="410"/>
        <end position="422"/>
    </location>
</feature>
<dbReference type="PANTHER" id="PTHR38119">
    <property type="entry name" value="BTB DOMAIN-CONTAINING PROTEIN-RELATED"/>
    <property type="match status" value="1"/>
</dbReference>
<evidence type="ECO:0000313" key="3">
    <source>
        <dbReference type="Proteomes" id="UP001521785"/>
    </source>
</evidence>
<dbReference type="PANTHER" id="PTHR38119:SF2">
    <property type="entry name" value="TRANSCRIPTION FACTOR DOMAIN-CONTAINING PROTEIN"/>
    <property type="match status" value="1"/>
</dbReference>
<name>A0ABR3RPC4_9PLEO</name>
<sequence length="449" mass="50999">MNQPHDVKVVLSHDRKYPFHASTLARSSVFFADLLTEPSAARLSTKAKYAGISTRWLVELVELPTSQYPAGQLELIELNSHGERVDGFAGRVMNENGRVPTKIFENWERVLYAFYGKEIRIADDDMGAALMDCIGLIEVAEYLGCVALIGKAVEVALLKHGQALFRSIQANPQGWANMSFRIQSEVIFRESIIHLAGHWNYWKKNRNAMLGLARTPGAKQLAEKYHRRLLERSRALEGKLASHYPGDIAVPKPNDIPIKREEYAKDILIWMALAWFRHYFTQRLIADRGHNADDGGYALYKAIGTGGDAYMDKSVISQFHTMFPITKKAINVIENHICELKECMSDWVERSNLMKSNCQLNIEKYPVGYMTCVEFENGDFPWRKGEREEAMASKKGKRPGGNDIAQRNLEAAKRHQEQREISTDSEDVAIDEEEDDDEPVRAPKRGRLA</sequence>